<reference evidence="1 2" key="1">
    <citation type="submission" date="2018-04" db="EMBL/GenBank/DDBJ databases">
        <title>Draft Genome Sequence of Phosphate-Solubilizing Chryseobacterium sp. ISE14 that is a Biocontrol and Plant Growth-Promoting Rhizobacterium Isolated from Cucumber.</title>
        <authorList>
            <person name="Jeong J.-J."/>
            <person name="Sang M.K."/>
            <person name="Choi I.-G."/>
            <person name="Kim K.D."/>
        </authorList>
    </citation>
    <scope>NUCLEOTIDE SEQUENCE [LARGE SCALE GENOMIC DNA]</scope>
    <source>
        <strain evidence="1 2">ISE14</strain>
    </source>
</reference>
<comment type="caution">
    <text evidence="1">The sequence shown here is derived from an EMBL/GenBank/DDBJ whole genome shotgun (WGS) entry which is preliminary data.</text>
</comment>
<dbReference type="Proteomes" id="UP000236594">
    <property type="component" value="Unassembled WGS sequence"/>
</dbReference>
<keyword evidence="2" id="KW-1185">Reference proteome</keyword>
<name>A0A316XLS9_9FLAO</name>
<proteinExistence type="predicted"/>
<dbReference type="EMBL" id="PPED02000001">
    <property type="protein sequence ID" value="PWN72328.1"/>
    <property type="molecule type" value="Genomic_DNA"/>
</dbReference>
<sequence length="75" mass="8287">MNEINTIIMGMSTAVPHTISTQVSAHSTGLMQINSALNQQRDSMMGITNYVMGVKKMSSGKLKYRELDVLKKGRL</sequence>
<dbReference type="RefSeq" id="WP_109711326.1">
    <property type="nucleotide sequence ID" value="NZ_PPED02000001.1"/>
</dbReference>
<dbReference type="AlphaFoldDB" id="A0A316XLS9"/>
<organism evidence="1 2">
    <name type="scientific">Chryseobacterium phosphatilyticum</name>
    <dbReference type="NCBI Taxonomy" id="475075"/>
    <lineage>
        <taxon>Bacteria</taxon>
        <taxon>Pseudomonadati</taxon>
        <taxon>Bacteroidota</taxon>
        <taxon>Flavobacteriia</taxon>
        <taxon>Flavobacteriales</taxon>
        <taxon>Weeksellaceae</taxon>
        <taxon>Chryseobacterium group</taxon>
        <taxon>Chryseobacterium</taxon>
    </lineage>
</organism>
<dbReference type="OrthoDB" id="1263461at2"/>
<evidence type="ECO:0000313" key="1">
    <source>
        <dbReference type="EMBL" id="PWN72328.1"/>
    </source>
</evidence>
<evidence type="ECO:0000313" key="2">
    <source>
        <dbReference type="Proteomes" id="UP000236594"/>
    </source>
</evidence>
<gene>
    <name evidence="1" type="ORF">C1631_006940</name>
</gene>
<protein>
    <submittedName>
        <fullName evidence="1">Uncharacterized protein</fullName>
    </submittedName>
</protein>
<accession>A0A316XLS9</accession>